<dbReference type="KEGG" id="cari:FNU76_19140"/>
<sequence>MKRARHMARQGFLKPDRLKALANPYEAGGEGRRARNWQPSDLGPTSSVLGNLASLRSRSRAAYRNDPYAIASVDRIVSNMIGTGIAPKPKHADPFIRALLQELWDDWVEESDADDATDFYGQQMLACRTVELAGECFVRLRVRKLSDGLAVPLQLQVLEPEFVPHTKHEIAANGNVIRAGIEFDSTGRRVAYWMYRSHPGEGTVPTSTYNDLVRVPADQILHIREVQRAGQLRGVPGLTAILVQLKHLNEFQDAVLFRQEVANLFAGFIRKPAPDDVPVGPDGLPLEQLDDSAPMVGLEPGTMQELLPGEEVEFSTPPDAGNNYGDYIRQQLQAVAAARGLPYELLTGDLRGVSDRVIRVVLNEFQRRIEQIQTSLYVHQLCRPVRAAWLDAAVLAGAIDLPNYPAQRRAYLRTRWVPQAWKYLHPLQDVQTRQEEVKAGFKSRDEVALSMGYDTETIDAENAASLKRAQGLGLVYSTDPVIQPKTTKEAA</sequence>
<evidence type="ECO:0000313" key="1">
    <source>
        <dbReference type="EMBL" id="QDQ28294.1"/>
    </source>
</evidence>
<evidence type="ECO:0000313" key="2">
    <source>
        <dbReference type="Proteomes" id="UP000317550"/>
    </source>
</evidence>
<proteinExistence type="predicted"/>
<dbReference type="Proteomes" id="UP000317550">
    <property type="component" value="Chromosome"/>
</dbReference>
<dbReference type="GO" id="GO:0019068">
    <property type="term" value="P:virion assembly"/>
    <property type="evidence" value="ECO:0007669"/>
    <property type="project" value="InterPro"/>
</dbReference>
<dbReference type="RefSeq" id="WP_144279677.1">
    <property type="nucleotide sequence ID" value="NZ_CP041730.1"/>
</dbReference>
<accession>A0A516SJH8</accession>
<dbReference type="OrthoDB" id="9795634at2"/>
<reference evidence="2" key="1">
    <citation type="submission" date="2019-07" db="EMBL/GenBank/DDBJ databases">
        <title>Chitinimonas sp. nov., isolated from Ny-Alesund, arctica soil.</title>
        <authorList>
            <person name="Xu Q."/>
            <person name="Peng F."/>
        </authorList>
    </citation>
    <scope>NUCLEOTIDE SEQUENCE [LARGE SCALE GENOMIC DNA]</scope>
    <source>
        <strain evidence="2">R3-44</strain>
    </source>
</reference>
<gene>
    <name evidence="1" type="ORF">FNU76_19140</name>
</gene>
<protein>
    <submittedName>
        <fullName evidence="1">Phage portal protein</fullName>
    </submittedName>
</protein>
<organism evidence="1 2">
    <name type="scientific">Chitinimonas arctica</name>
    <dbReference type="NCBI Taxonomy" id="2594795"/>
    <lineage>
        <taxon>Bacteria</taxon>
        <taxon>Pseudomonadati</taxon>
        <taxon>Pseudomonadota</taxon>
        <taxon>Betaproteobacteria</taxon>
        <taxon>Neisseriales</taxon>
        <taxon>Chitinibacteraceae</taxon>
        <taxon>Chitinimonas</taxon>
    </lineage>
</organism>
<dbReference type="AlphaFoldDB" id="A0A516SJH8"/>
<name>A0A516SJH8_9NEIS</name>
<dbReference type="GO" id="GO:0005198">
    <property type="term" value="F:structural molecule activity"/>
    <property type="evidence" value="ECO:0007669"/>
    <property type="project" value="InterPro"/>
</dbReference>
<dbReference type="Pfam" id="PF05136">
    <property type="entry name" value="Phage_portal_2"/>
    <property type="match status" value="1"/>
</dbReference>
<dbReference type="InterPro" id="IPR006429">
    <property type="entry name" value="Phage_lambda_portal"/>
</dbReference>
<dbReference type="NCBIfam" id="TIGR01539">
    <property type="entry name" value="portal_lambda"/>
    <property type="match status" value="1"/>
</dbReference>
<dbReference type="EMBL" id="CP041730">
    <property type="protein sequence ID" value="QDQ28294.1"/>
    <property type="molecule type" value="Genomic_DNA"/>
</dbReference>
<keyword evidence="2" id="KW-1185">Reference proteome</keyword>